<comment type="caution">
    <text evidence="1">The sequence shown here is derived from an EMBL/GenBank/DDBJ whole genome shotgun (WGS) entry which is preliminary data.</text>
</comment>
<evidence type="ECO:0000313" key="2">
    <source>
        <dbReference type="Proteomes" id="UP001056120"/>
    </source>
</evidence>
<proteinExistence type="predicted"/>
<protein>
    <submittedName>
        <fullName evidence="1">Uncharacterized protein</fullName>
    </submittedName>
</protein>
<evidence type="ECO:0000313" key="1">
    <source>
        <dbReference type="EMBL" id="KAI3761825.1"/>
    </source>
</evidence>
<gene>
    <name evidence="1" type="ORF">L1987_52247</name>
</gene>
<keyword evidence="2" id="KW-1185">Reference proteome</keyword>
<dbReference type="Proteomes" id="UP001056120">
    <property type="component" value="Linkage Group LG17"/>
</dbReference>
<organism evidence="1 2">
    <name type="scientific">Smallanthus sonchifolius</name>
    <dbReference type="NCBI Taxonomy" id="185202"/>
    <lineage>
        <taxon>Eukaryota</taxon>
        <taxon>Viridiplantae</taxon>
        <taxon>Streptophyta</taxon>
        <taxon>Embryophyta</taxon>
        <taxon>Tracheophyta</taxon>
        <taxon>Spermatophyta</taxon>
        <taxon>Magnoliopsida</taxon>
        <taxon>eudicotyledons</taxon>
        <taxon>Gunneridae</taxon>
        <taxon>Pentapetalae</taxon>
        <taxon>asterids</taxon>
        <taxon>campanulids</taxon>
        <taxon>Asterales</taxon>
        <taxon>Asteraceae</taxon>
        <taxon>Asteroideae</taxon>
        <taxon>Heliantheae alliance</taxon>
        <taxon>Millerieae</taxon>
        <taxon>Smallanthus</taxon>
    </lineage>
</organism>
<reference evidence="1 2" key="2">
    <citation type="journal article" date="2022" name="Mol. Ecol. Resour.">
        <title>The genomes of chicory, endive, great burdock and yacon provide insights into Asteraceae paleo-polyploidization history and plant inulin production.</title>
        <authorList>
            <person name="Fan W."/>
            <person name="Wang S."/>
            <person name="Wang H."/>
            <person name="Wang A."/>
            <person name="Jiang F."/>
            <person name="Liu H."/>
            <person name="Zhao H."/>
            <person name="Xu D."/>
            <person name="Zhang Y."/>
        </authorList>
    </citation>
    <scope>NUCLEOTIDE SEQUENCE [LARGE SCALE GENOMIC DNA]</scope>
    <source>
        <strain evidence="2">cv. Yunnan</strain>
        <tissue evidence="1">Leaves</tissue>
    </source>
</reference>
<sequence>MNASHVSTHRLVAFTTPEKYAVRLSPLVHLKGWTPLWCPTVTIEPTPHTKLSLLHYLSPPTTHINQFSAVAFTSRTGISAFSDALSELNSPPLSPSGDEFTISALGKDAELIDNSFVGRICTNSDRIRVLIPKVQTPVGLVEALGFGGGRRVLCPVPVVVGLEEPSVVPNFLRELNAKGWVAVRVDAYETRWRGADCAAALLRGDGGCGVDAVVFTSTGEVKGVLKSLRAMGVDWGAVMRRNPGMVVAAHGPVTAAGAEGLGVCVNVVGGKFGSFDGVVDALAHFWND</sequence>
<dbReference type="EMBL" id="CM042034">
    <property type="protein sequence ID" value="KAI3761825.1"/>
    <property type="molecule type" value="Genomic_DNA"/>
</dbReference>
<name>A0ACB9ET75_9ASTR</name>
<reference evidence="2" key="1">
    <citation type="journal article" date="2022" name="Mol. Ecol. Resour.">
        <title>The genomes of chicory, endive, great burdock and yacon provide insights into Asteraceae palaeo-polyploidization history and plant inulin production.</title>
        <authorList>
            <person name="Fan W."/>
            <person name="Wang S."/>
            <person name="Wang H."/>
            <person name="Wang A."/>
            <person name="Jiang F."/>
            <person name="Liu H."/>
            <person name="Zhao H."/>
            <person name="Xu D."/>
            <person name="Zhang Y."/>
        </authorList>
    </citation>
    <scope>NUCLEOTIDE SEQUENCE [LARGE SCALE GENOMIC DNA]</scope>
    <source>
        <strain evidence="2">cv. Yunnan</strain>
    </source>
</reference>
<accession>A0ACB9ET75</accession>